<reference evidence="2" key="1">
    <citation type="journal article" date="2021" name="Microb. Physiol.">
        <title>Proteogenomic Insights into the Physiology of Marine, Sulfate-Reducing, Filamentous Desulfonema limicola and Desulfonema magnum.</title>
        <authorList>
            <person name="Schnaars V."/>
            <person name="Wohlbrand L."/>
            <person name="Scheve S."/>
            <person name="Hinrichs C."/>
            <person name="Reinhardt R."/>
            <person name="Rabus R."/>
        </authorList>
    </citation>
    <scope>NUCLEOTIDE SEQUENCE</scope>
    <source>
        <strain evidence="2">4be13</strain>
    </source>
</reference>
<proteinExistence type="predicted"/>
<organism evidence="2 3">
    <name type="scientific">Desulfonema magnum</name>
    <dbReference type="NCBI Taxonomy" id="45655"/>
    <lineage>
        <taxon>Bacteria</taxon>
        <taxon>Pseudomonadati</taxon>
        <taxon>Thermodesulfobacteriota</taxon>
        <taxon>Desulfobacteria</taxon>
        <taxon>Desulfobacterales</taxon>
        <taxon>Desulfococcaceae</taxon>
        <taxon>Desulfonema</taxon>
    </lineage>
</organism>
<dbReference type="CDD" id="cd02440">
    <property type="entry name" value="AdoMet_MTases"/>
    <property type="match status" value="1"/>
</dbReference>
<dbReference type="EMBL" id="CP061800">
    <property type="protein sequence ID" value="QTA90794.1"/>
    <property type="molecule type" value="Genomic_DNA"/>
</dbReference>
<dbReference type="GO" id="GO:0003755">
    <property type="term" value="F:peptidyl-prolyl cis-trans isomerase activity"/>
    <property type="evidence" value="ECO:0007669"/>
    <property type="project" value="InterPro"/>
</dbReference>
<dbReference type="Pfam" id="PF08241">
    <property type="entry name" value="Methyltransf_11"/>
    <property type="match status" value="1"/>
</dbReference>
<keyword evidence="2" id="KW-0489">Methyltransferase</keyword>
<dbReference type="Proteomes" id="UP000663722">
    <property type="component" value="Chromosome"/>
</dbReference>
<dbReference type="InterPro" id="IPR013216">
    <property type="entry name" value="Methyltransf_11"/>
</dbReference>
<dbReference type="RefSeq" id="WP_207678832.1">
    <property type="nucleotide sequence ID" value="NZ_CP061800.1"/>
</dbReference>
<name>A0A975GRB1_9BACT</name>
<evidence type="ECO:0000313" key="3">
    <source>
        <dbReference type="Proteomes" id="UP000663722"/>
    </source>
</evidence>
<dbReference type="Gene3D" id="3.40.50.150">
    <property type="entry name" value="Vaccinia Virus protein VP39"/>
    <property type="match status" value="1"/>
</dbReference>
<keyword evidence="3" id="KW-1185">Reference proteome</keyword>
<dbReference type="AlphaFoldDB" id="A0A975GRB1"/>
<dbReference type="KEGG" id="dmm:dnm_068550"/>
<dbReference type="GO" id="GO:0032259">
    <property type="term" value="P:methylation"/>
    <property type="evidence" value="ECO:0007669"/>
    <property type="project" value="UniProtKB-KW"/>
</dbReference>
<dbReference type="InterPro" id="IPR046357">
    <property type="entry name" value="PPIase_dom_sf"/>
</dbReference>
<protein>
    <submittedName>
        <fullName evidence="2">SAM-dependent methyltransferase domain-containing protein</fullName>
    </submittedName>
</protein>
<evidence type="ECO:0000313" key="2">
    <source>
        <dbReference type="EMBL" id="QTA90794.1"/>
    </source>
</evidence>
<accession>A0A975GRB1</accession>
<dbReference type="PANTHER" id="PTHR43036">
    <property type="entry name" value="OSJNBB0011N17.9 PROTEIN"/>
    <property type="match status" value="1"/>
</dbReference>
<keyword evidence="2" id="KW-0808">Transferase</keyword>
<dbReference type="GO" id="GO:0008757">
    <property type="term" value="F:S-adenosylmethionine-dependent methyltransferase activity"/>
    <property type="evidence" value="ECO:0007669"/>
    <property type="project" value="InterPro"/>
</dbReference>
<evidence type="ECO:0000259" key="1">
    <source>
        <dbReference type="Pfam" id="PF08241"/>
    </source>
</evidence>
<gene>
    <name evidence="2" type="ORF">dnm_068550</name>
</gene>
<dbReference type="SUPFAM" id="SSF53335">
    <property type="entry name" value="S-adenosyl-L-methionine-dependent methyltransferases"/>
    <property type="match status" value="1"/>
</dbReference>
<dbReference type="PANTHER" id="PTHR43036:SF2">
    <property type="entry name" value="OS04G0481300 PROTEIN"/>
    <property type="match status" value="1"/>
</dbReference>
<sequence length="401" mass="46202">MRTTNTNALANIEFQVRWKSDSAAHTDCYYGQGINFWRDCFPSELYEMLMGKSAGQEAELVFKPGDIVSAYDAKKTFYIKQSQFDSEFDANALTEPRAGRFYPKGILKGIPNVFKENMEPFRCAEVNSQIIVDFNHPLAEKELHLNTRIVSVQDKPTDRGGTCTDWMENITHGPGMQARWKAKPTEFFADDPFVRTEETPDGLFYETPRLVTHIDDTAIQIITEHYKNLLEPGMKVLDLMSSWKSHLPNDLAFTSVTGLGLNREELENNPRLTEHVIHDLNENSSLPFGDETYDAVVCTVSVEYMTRPFEVFEEVARILRQGGYFIVTFSNRWFPPKVVRIWQNIHEFERVGLVTEYFLKSGKFKELDTFSQRGLPRPSGDKYAHELRYSDPVFGVWARKL</sequence>
<dbReference type="InterPro" id="IPR029063">
    <property type="entry name" value="SAM-dependent_MTases_sf"/>
</dbReference>
<dbReference type="Gene3D" id="3.10.50.40">
    <property type="match status" value="1"/>
</dbReference>
<feature type="domain" description="Methyltransferase type 11" evidence="1">
    <location>
        <begin position="254"/>
        <end position="327"/>
    </location>
</feature>